<protein>
    <recommendedName>
        <fullName evidence="6">Metallo-beta-lactamase domain-containing protein</fullName>
    </recommendedName>
</protein>
<dbReference type="Proteomes" id="UP000058446">
    <property type="component" value="Chromosome"/>
</dbReference>
<feature type="domain" description="Metallo-beta-lactamase" evidence="6">
    <location>
        <begin position="12"/>
        <end position="203"/>
    </location>
</feature>
<dbReference type="InterPro" id="IPR036866">
    <property type="entry name" value="RibonucZ/Hydroxyglut_hydro"/>
</dbReference>
<keyword evidence="4" id="KW-0862">Zinc</keyword>
<dbReference type="CDD" id="cd06262">
    <property type="entry name" value="metallo-hydrolase-like_MBL-fold"/>
    <property type="match status" value="1"/>
</dbReference>
<dbReference type="GO" id="GO:0046872">
    <property type="term" value="F:metal ion binding"/>
    <property type="evidence" value="ECO:0007669"/>
    <property type="project" value="UniProtKB-KW"/>
</dbReference>
<dbReference type="Gene3D" id="3.60.15.10">
    <property type="entry name" value="Ribonuclease Z/Hydroxyacylglutathione hydrolase-like"/>
    <property type="match status" value="1"/>
</dbReference>
<comment type="cofactor">
    <cofactor evidence="1">
        <name>Zn(2+)</name>
        <dbReference type="ChEBI" id="CHEBI:29105"/>
    </cofactor>
</comment>
<dbReference type="KEGG" id="clw:CLAC_05930"/>
<evidence type="ECO:0000313" key="7">
    <source>
        <dbReference type="EMBL" id="ALA67333.1"/>
    </source>
</evidence>
<dbReference type="InterPro" id="IPR051453">
    <property type="entry name" value="MBL_Glyoxalase_II"/>
</dbReference>
<dbReference type="STRING" id="1408189.CLAC_05930"/>
<dbReference type="GO" id="GO:0016787">
    <property type="term" value="F:hydrolase activity"/>
    <property type="evidence" value="ECO:0007669"/>
    <property type="project" value="UniProtKB-KW"/>
</dbReference>
<dbReference type="InterPro" id="IPR001279">
    <property type="entry name" value="Metallo-B-lactamas"/>
</dbReference>
<sequence length="223" mass="24360">MEIFGFPAGPFQTNCYVATGTAAMEGIETPCVIIDPGFGAFNVVRAEVEKRRWKPEAILLTHGHIDHIRDVAEAAKYWDIPVMIHKADNSLLSDPSSGASWFGHLFDMESMEAYRDAQFFDDGDEVKWAGLNFAVSHAPGHSPGCVMLRAFDGGDEVLFAGDVVFNGSVGRTDLPGSSPEQMRLSLKNKVLTLPDELIILPGHGPTSTIGDERKNNPFLQNLD</sequence>
<keyword evidence="8" id="KW-1185">Reference proteome</keyword>
<dbReference type="Pfam" id="PF00753">
    <property type="entry name" value="Lactamase_B"/>
    <property type="match status" value="1"/>
</dbReference>
<dbReference type="RefSeq" id="WP_053412094.1">
    <property type="nucleotide sequence ID" value="NZ_CP006841.1"/>
</dbReference>
<evidence type="ECO:0000313" key="8">
    <source>
        <dbReference type="Proteomes" id="UP000058446"/>
    </source>
</evidence>
<evidence type="ECO:0000256" key="1">
    <source>
        <dbReference type="ARBA" id="ARBA00001947"/>
    </source>
</evidence>
<dbReference type="PANTHER" id="PTHR46233">
    <property type="entry name" value="HYDROXYACYLGLUTATHIONE HYDROLASE GLOC"/>
    <property type="match status" value="1"/>
</dbReference>
<proteinExistence type="predicted"/>
<dbReference type="PATRIC" id="fig|1408189.4.peg.1176"/>
<dbReference type="SMART" id="SM00849">
    <property type="entry name" value="Lactamase_B"/>
    <property type="match status" value="1"/>
</dbReference>
<dbReference type="OrthoDB" id="9802991at2"/>
<accession>A0A0K2H082</accession>
<evidence type="ECO:0000256" key="3">
    <source>
        <dbReference type="ARBA" id="ARBA00022801"/>
    </source>
</evidence>
<keyword evidence="2" id="KW-0479">Metal-binding</keyword>
<reference evidence="7 8" key="1">
    <citation type="submission" date="2013-10" db="EMBL/GenBank/DDBJ databases">
        <title>Complete genome sequence of Corynebacterium lactis DSM 45799(T), isolated from raw cow milk.</title>
        <authorList>
            <person name="Ruckert C."/>
            <person name="Albersmeier A."/>
            <person name="Lipski A."/>
            <person name="Kalinowski J."/>
        </authorList>
    </citation>
    <scope>NUCLEOTIDE SEQUENCE [LARGE SCALE GENOMIC DNA]</scope>
    <source>
        <strain evidence="7 8">RW2-5</strain>
    </source>
</reference>
<evidence type="ECO:0000256" key="5">
    <source>
        <dbReference type="SAM" id="MobiDB-lite"/>
    </source>
</evidence>
<keyword evidence="3" id="KW-0378">Hydrolase</keyword>
<evidence type="ECO:0000256" key="4">
    <source>
        <dbReference type="ARBA" id="ARBA00022833"/>
    </source>
</evidence>
<dbReference type="EMBL" id="CP006841">
    <property type="protein sequence ID" value="ALA67333.1"/>
    <property type="molecule type" value="Genomic_DNA"/>
</dbReference>
<organism evidence="7 8">
    <name type="scientific">Corynebacterium lactis RW2-5</name>
    <dbReference type="NCBI Taxonomy" id="1408189"/>
    <lineage>
        <taxon>Bacteria</taxon>
        <taxon>Bacillati</taxon>
        <taxon>Actinomycetota</taxon>
        <taxon>Actinomycetes</taxon>
        <taxon>Mycobacteriales</taxon>
        <taxon>Corynebacteriaceae</taxon>
        <taxon>Corynebacterium</taxon>
    </lineage>
</organism>
<dbReference type="AlphaFoldDB" id="A0A0K2H082"/>
<dbReference type="SUPFAM" id="SSF56281">
    <property type="entry name" value="Metallo-hydrolase/oxidoreductase"/>
    <property type="match status" value="1"/>
</dbReference>
<evidence type="ECO:0000256" key="2">
    <source>
        <dbReference type="ARBA" id="ARBA00022723"/>
    </source>
</evidence>
<dbReference type="PANTHER" id="PTHR46233:SF3">
    <property type="entry name" value="HYDROXYACYLGLUTATHIONE HYDROLASE GLOC"/>
    <property type="match status" value="1"/>
</dbReference>
<gene>
    <name evidence="7" type="ORF">CLAC_05930</name>
</gene>
<feature type="region of interest" description="Disordered" evidence="5">
    <location>
        <begin position="202"/>
        <end position="223"/>
    </location>
</feature>
<name>A0A0K2H082_9CORY</name>
<evidence type="ECO:0000259" key="6">
    <source>
        <dbReference type="SMART" id="SM00849"/>
    </source>
</evidence>